<dbReference type="InterPro" id="IPR036047">
    <property type="entry name" value="F-box-like_dom_sf"/>
</dbReference>
<dbReference type="Gene3D" id="1.20.1280.50">
    <property type="match status" value="1"/>
</dbReference>
<sequence length="211" mass="24349">MLTGVISLPVEIQLKIFSYLPWDSRYLCSRTSRVWRDILLTHGQDVIFDDTNFTKLEGVTSYVDTVSPTCPHFGIHSIFGENITLKVDGDKIIAFSIMVAGEVQWIVDFEKCYFLNDPIFEKINSTPDVRCLNLDIEIWQRRLTRKKLPFTAEPWFSRMTVKGFFEFIVDSVFQQFTCRQQANIGKIKLGNAMQATYFIGMRAQFVGVFAT</sequence>
<protein>
    <submittedName>
        <fullName evidence="1">Uncharacterized protein</fullName>
    </submittedName>
</protein>
<dbReference type="EMBL" id="WIPF01000030">
    <property type="protein sequence ID" value="KAF3224907.1"/>
    <property type="molecule type" value="Genomic_DNA"/>
</dbReference>
<dbReference type="AlphaFoldDB" id="A0A6G1LXR5"/>
<dbReference type="PROSITE" id="PS50181">
    <property type="entry name" value="FBOX"/>
    <property type="match status" value="1"/>
</dbReference>
<dbReference type="Pfam" id="PF12937">
    <property type="entry name" value="F-box-like"/>
    <property type="match status" value="1"/>
</dbReference>
<name>A0A6G1LXR5_ORBOL</name>
<evidence type="ECO:0000313" key="1">
    <source>
        <dbReference type="EMBL" id="KAF3224907.1"/>
    </source>
</evidence>
<reference evidence="1 2" key="1">
    <citation type="submission" date="2019-06" db="EMBL/GenBank/DDBJ databases">
        <authorList>
            <person name="Palmer J.M."/>
        </authorList>
    </citation>
    <scope>NUCLEOTIDE SEQUENCE [LARGE SCALE GENOMIC DNA]</scope>
    <source>
        <strain evidence="1 2">TWF191</strain>
    </source>
</reference>
<dbReference type="Proteomes" id="UP000483672">
    <property type="component" value="Unassembled WGS sequence"/>
</dbReference>
<dbReference type="CDD" id="cd09917">
    <property type="entry name" value="F-box_SF"/>
    <property type="match status" value="1"/>
</dbReference>
<proteinExistence type="predicted"/>
<dbReference type="SUPFAM" id="SSF81383">
    <property type="entry name" value="F-box domain"/>
    <property type="match status" value="1"/>
</dbReference>
<dbReference type="InterPro" id="IPR001810">
    <property type="entry name" value="F-box_dom"/>
</dbReference>
<accession>A0A6G1LXR5</accession>
<evidence type="ECO:0000313" key="2">
    <source>
        <dbReference type="Proteomes" id="UP000483672"/>
    </source>
</evidence>
<comment type="caution">
    <text evidence="1">The sequence shown here is derived from an EMBL/GenBank/DDBJ whole genome shotgun (WGS) entry which is preliminary data.</text>
</comment>
<organism evidence="1 2">
    <name type="scientific">Orbilia oligospora</name>
    <name type="common">Nematode-trapping fungus</name>
    <name type="synonym">Arthrobotrys oligospora</name>
    <dbReference type="NCBI Taxonomy" id="2813651"/>
    <lineage>
        <taxon>Eukaryota</taxon>
        <taxon>Fungi</taxon>
        <taxon>Dikarya</taxon>
        <taxon>Ascomycota</taxon>
        <taxon>Pezizomycotina</taxon>
        <taxon>Orbiliomycetes</taxon>
        <taxon>Orbiliales</taxon>
        <taxon>Orbiliaceae</taxon>
        <taxon>Orbilia</taxon>
    </lineage>
</organism>
<gene>
    <name evidence="1" type="ORF">TWF191_005759</name>
</gene>